<evidence type="ECO:0008006" key="4">
    <source>
        <dbReference type="Google" id="ProtNLM"/>
    </source>
</evidence>
<accession>A0A5D3ANA5</accession>
<dbReference type="Proteomes" id="UP000322245">
    <property type="component" value="Unassembled WGS sequence"/>
</dbReference>
<reference evidence="2 3" key="1">
    <citation type="submission" date="2017-05" db="EMBL/GenBank/DDBJ databases">
        <title>The Genome Sequence of Tsuchiyaea wingfieldii DSM 27421.</title>
        <authorList>
            <person name="Cuomo C."/>
            <person name="Passer A."/>
            <person name="Billmyre B."/>
            <person name="Heitman J."/>
        </authorList>
    </citation>
    <scope>NUCLEOTIDE SEQUENCE [LARGE SCALE GENOMIC DNA]</scope>
    <source>
        <strain evidence="2 3">DSM 27421</strain>
    </source>
</reference>
<protein>
    <recommendedName>
        <fullName evidence="4">MULE transposase domain-containing protein</fullName>
    </recommendedName>
</protein>
<name>A0A5D3ANA5_9TREE</name>
<organism evidence="2 3">
    <name type="scientific">Cryptococcus floricola</name>
    <dbReference type="NCBI Taxonomy" id="2591691"/>
    <lineage>
        <taxon>Eukaryota</taxon>
        <taxon>Fungi</taxon>
        <taxon>Dikarya</taxon>
        <taxon>Basidiomycota</taxon>
        <taxon>Agaricomycotina</taxon>
        <taxon>Tremellomycetes</taxon>
        <taxon>Tremellales</taxon>
        <taxon>Cryptococcaceae</taxon>
        <taxon>Cryptococcus</taxon>
    </lineage>
</organism>
<dbReference type="EMBL" id="NIDF01000139">
    <property type="protein sequence ID" value="TYJ52344.1"/>
    <property type="molecule type" value="Genomic_DNA"/>
</dbReference>
<feature type="signal peptide" evidence="1">
    <location>
        <begin position="1"/>
        <end position="31"/>
    </location>
</feature>
<keyword evidence="1" id="KW-0732">Signal</keyword>
<evidence type="ECO:0000256" key="1">
    <source>
        <dbReference type="SAM" id="SignalP"/>
    </source>
</evidence>
<gene>
    <name evidence="2" type="ORF">B9479_007038</name>
</gene>
<proteinExistence type="predicted"/>
<feature type="chain" id="PRO_5022993113" description="MULE transposase domain-containing protein" evidence="1">
    <location>
        <begin position="32"/>
        <end position="429"/>
    </location>
</feature>
<dbReference type="AlphaFoldDB" id="A0A5D3ANA5"/>
<comment type="caution">
    <text evidence="2">The sequence shown here is derived from an EMBL/GenBank/DDBJ whole genome shotgun (WGS) entry which is preliminary data.</text>
</comment>
<evidence type="ECO:0000313" key="3">
    <source>
        <dbReference type="Proteomes" id="UP000322245"/>
    </source>
</evidence>
<sequence>MSSTGNNNNAAVHLYLAVTSILTLTAHPSLATHPIDRFYISSPPTEYPSRTWNRCGSEVDNGGASVRIPGPTITYRKNGKWVVVNEAKSKKNLVHTCTPLAGERLSHSRQIFVEAMASPQQMVARESLRQHCTVTRTSPAQDLQKALKDKLTCDVPLQAIYRAKLAITDGDVDRQAAAFRQLPAFVERFVALQEGNVAECDTAMGASFFAPKLSQLVWKHLRPLVNVHSKSCHDYTLFLSGASDANKQSVTLAWGHAKTEKRVSRLSDCYPGLDSKVTVIMSDRGKGLVPAISNVLPLATPSHCATPEEFQRHRAKLAEPARNYIDTFDTALYARRAFPIARFGLVSSNTVEQLNGWLLVARGGDIITLFSTIYGHLRASFRGRHDLLVVKPRLVERDLIQHVFCKMAAEKCEAKDYRALRREEHRGSG</sequence>
<keyword evidence="3" id="KW-1185">Reference proteome</keyword>
<evidence type="ECO:0000313" key="2">
    <source>
        <dbReference type="EMBL" id="TYJ52344.1"/>
    </source>
</evidence>